<organism evidence="1 2">
    <name type="scientific">Elysia marginata</name>
    <dbReference type="NCBI Taxonomy" id="1093978"/>
    <lineage>
        <taxon>Eukaryota</taxon>
        <taxon>Metazoa</taxon>
        <taxon>Spiralia</taxon>
        <taxon>Lophotrochozoa</taxon>
        <taxon>Mollusca</taxon>
        <taxon>Gastropoda</taxon>
        <taxon>Heterobranchia</taxon>
        <taxon>Euthyneura</taxon>
        <taxon>Panpulmonata</taxon>
        <taxon>Sacoglossa</taxon>
        <taxon>Placobranchoidea</taxon>
        <taxon>Plakobranchidae</taxon>
        <taxon>Elysia</taxon>
    </lineage>
</organism>
<dbReference type="AlphaFoldDB" id="A0AAV4FFZ0"/>
<comment type="caution">
    <text evidence="1">The sequence shown here is derived from an EMBL/GenBank/DDBJ whole genome shotgun (WGS) entry which is preliminary data.</text>
</comment>
<keyword evidence="2" id="KW-1185">Reference proteome</keyword>
<dbReference type="EMBL" id="BMAT01000690">
    <property type="protein sequence ID" value="GFR71285.1"/>
    <property type="molecule type" value="Genomic_DNA"/>
</dbReference>
<proteinExistence type="predicted"/>
<evidence type="ECO:0000313" key="1">
    <source>
        <dbReference type="EMBL" id="GFR71285.1"/>
    </source>
</evidence>
<reference evidence="1 2" key="1">
    <citation type="journal article" date="2021" name="Elife">
        <title>Chloroplast acquisition without the gene transfer in kleptoplastic sea slugs, Plakobranchus ocellatus.</title>
        <authorList>
            <person name="Maeda T."/>
            <person name="Takahashi S."/>
            <person name="Yoshida T."/>
            <person name="Shimamura S."/>
            <person name="Takaki Y."/>
            <person name="Nagai Y."/>
            <person name="Toyoda A."/>
            <person name="Suzuki Y."/>
            <person name="Arimoto A."/>
            <person name="Ishii H."/>
            <person name="Satoh N."/>
            <person name="Nishiyama T."/>
            <person name="Hasebe M."/>
            <person name="Maruyama T."/>
            <person name="Minagawa J."/>
            <person name="Obokata J."/>
            <person name="Shigenobu S."/>
        </authorList>
    </citation>
    <scope>NUCLEOTIDE SEQUENCE [LARGE SCALE GENOMIC DNA]</scope>
</reference>
<protein>
    <submittedName>
        <fullName evidence="1">Uncharacterized protein</fullName>
    </submittedName>
</protein>
<name>A0AAV4FFZ0_9GAST</name>
<sequence length="68" mass="7962">GRESLQALTLVLHQPQRCYFGLEHGKGESDRETGVLNQAFPEKQDFVLVSMWWPQRQDMQWQTTLSDL</sequence>
<evidence type="ECO:0000313" key="2">
    <source>
        <dbReference type="Proteomes" id="UP000762676"/>
    </source>
</evidence>
<gene>
    <name evidence="1" type="ORF">ElyMa_000349800</name>
</gene>
<accession>A0AAV4FFZ0</accession>
<dbReference type="Proteomes" id="UP000762676">
    <property type="component" value="Unassembled WGS sequence"/>
</dbReference>
<feature type="non-terminal residue" evidence="1">
    <location>
        <position position="1"/>
    </location>
</feature>